<dbReference type="GO" id="GO:0005739">
    <property type="term" value="C:mitochondrion"/>
    <property type="evidence" value="ECO:0007669"/>
    <property type="project" value="TreeGrafter"/>
</dbReference>
<dbReference type="InterPro" id="IPR000504">
    <property type="entry name" value="RRM_dom"/>
</dbReference>
<sequence length="82" mass="8963">MAFCNKLGSLVKQSISQNGRAPVASMLNSLRWMSSSKLFVGGLSWGTDDQSLREAFSGFGDVVEGELLICMVGLLFIDYILR</sequence>
<proteinExistence type="predicted"/>
<dbReference type="InterPro" id="IPR035979">
    <property type="entry name" value="RBD_domain_sf"/>
</dbReference>
<dbReference type="AlphaFoldDB" id="A0A2P2LCB0"/>
<dbReference type="GO" id="GO:0003723">
    <property type="term" value="F:RNA binding"/>
    <property type="evidence" value="ECO:0007669"/>
    <property type="project" value="UniProtKB-UniRule"/>
</dbReference>
<evidence type="ECO:0000313" key="4">
    <source>
        <dbReference type="EMBL" id="MBX15570.1"/>
    </source>
</evidence>
<dbReference type="EMBL" id="GGEC01035086">
    <property type="protein sequence ID" value="MBX15570.1"/>
    <property type="molecule type" value="Transcribed_RNA"/>
</dbReference>
<dbReference type="GO" id="GO:0005634">
    <property type="term" value="C:nucleus"/>
    <property type="evidence" value="ECO:0007669"/>
    <property type="project" value="TreeGrafter"/>
</dbReference>
<organism evidence="4">
    <name type="scientific">Rhizophora mucronata</name>
    <name type="common">Asiatic mangrove</name>
    <dbReference type="NCBI Taxonomy" id="61149"/>
    <lineage>
        <taxon>Eukaryota</taxon>
        <taxon>Viridiplantae</taxon>
        <taxon>Streptophyta</taxon>
        <taxon>Embryophyta</taxon>
        <taxon>Tracheophyta</taxon>
        <taxon>Spermatophyta</taxon>
        <taxon>Magnoliopsida</taxon>
        <taxon>eudicotyledons</taxon>
        <taxon>Gunneridae</taxon>
        <taxon>Pentapetalae</taxon>
        <taxon>rosids</taxon>
        <taxon>fabids</taxon>
        <taxon>Malpighiales</taxon>
        <taxon>Rhizophoraceae</taxon>
        <taxon>Rhizophora</taxon>
    </lineage>
</organism>
<dbReference type="InterPro" id="IPR050886">
    <property type="entry name" value="RNA-binding_reg"/>
</dbReference>
<dbReference type="InterPro" id="IPR012677">
    <property type="entry name" value="Nucleotide-bd_a/b_plait_sf"/>
</dbReference>
<feature type="domain" description="RRM" evidence="3">
    <location>
        <begin position="36"/>
        <end position="82"/>
    </location>
</feature>
<evidence type="ECO:0000256" key="2">
    <source>
        <dbReference type="PROSITE-ProRule" id="PRU00176"/>
    </source>
</evidence>
<name>A0A2P2LCB0_RHIMU</name>
<dbReference type="PANTHER" id="PTHR48024:SF61">
    <property type="entry name" value="GLYCINE-RICH RNA-BINDING PROTEIN 2, MITOCHONDRIAL"/>
    <property type="match status" value="1"/>
</dbReference>
<evidence type="ECO:0000256" key="1">
    <source>
        <dbReference type="ARBA" id="ARBA00022884"/>
    </source>
</evidence>
<accession>A0A2P2LCB0</accession>
<keyword evidence="1 2" id="KW-0694">RNA-binding</keyword>
<protein>
    <recommendedName>
        <fullName evidence="3">RRM domain-containing protein</fullName>
    </recommendedName>
</protein>
<reference evidence="4" key="1">
    <citation type="submission" date="2018-02" db="EMBL/GenBank/DDBJ databases">
        <title>Rhizophora mucronata_Transcriptome.</title>
        <authorList>
            <person name="Meera S.P."/>
            <person name="Sreeshan A."/>
            <person name="Augustine A."/>
        </authorList>
    </citation>
    <scope>NUCLEOTIDE SEQUENCE</scope>
    <source>
        <tissue evidence="4">Leaf</tissue>
    </source>
</reference>
<evidence type="ECO:0000259" key="3">
    <source>
        <dbReference type="PROSITE" id="PS50102"/>
    </source>
</evidence>
<dbReference type="Gene3D" id="3.30.70.330">
    <property type="match status" value="1"/>
</dbReference>
<dbReference type="SUPFAM" id="SSF54928">
    <property type="entry name" value="RNA-binding domain, RBD"/>
    <property type="match status" value="1"/>
</dbReference>
<dbReference type="PANTHER" id="PTHR48024">
    <property type="entry name" value="GEO13361P1-RELATED"/>
    <property type="match status" value="1"/>
</dbReference>
<dbReference type="Pfam" id="PF00076">
    <property type="entry name" value="RRM_1"/>
    <property type="match status" value="1"/>
</dbReference>
<dbReference type="PROSITE" id="PS50102">
    <property type="entry name" value="RRM"/>
    <property type="match status" value="1"/>
</dbReference>